<reference evidence="1 2" key="1">
    <citation type="submission" date="2019-03" db="EMBL/GenBank/DDBJ databases">
        <title>Genomic Encyclopedia of Type Strains, Phase IV (KMG-IV): sequencing the most valuable type-strain genomes for metagenomic binning, comparative biology and taxonomic classification.</title>
        <authorList>
            <person name="Goeker M."/>
        </authorList>
    </citation>
    <scope>NUCLEOTIDE SEQUENCE [LARGE SCALE GENOMIC DNA]</scope>
    <source>
        <strain evidence="1 2">DSM 29489</strain>
    </source>
</reference>
<dbReference type="AlphaFoldDB" id="A0A4R3K3X3"/>
<evidence type="ECO:0000313" key="1">
    <source>
        <dbReference type="EMBL" id="TCS77438.1"/>
    </source>
</evidence>
<name>A0A4R3K3X3_9FIRM</name>
<dbReference type="EMBL" id="SLZZ01000017">
    <property type="protein sequence ID" value="TCS77438.1"/>
    <property type="molecule type" value="Genomic_DNA"/>
</dbReference>
<sequence>MCFYLQNSSFSYMDIRVILNMIPGSKGHAFHACMEKHDLGTHKT</sequence>
<gene>
    <name evidence="1" type="ORF">EDD59_11747</name>
</gene>
<dbReference type="Proteomes" id="UP000295726">
    <property type="component" value="Unassembled WGS sequence"/>
</dbReference>
<keyword evidence="2" id="KW-1185">Reference proteome</keyword>
<protein>
    <submittedName>
        <fullName evidence="1">Uncharacterized protein</fullName>
    </submittedName>
</protein>
<organism evidence="1 2">
    <name type="scientific">Muricomes intestini</name>
    <dbReference type="NCBI Taxonomy" id="1796634"/>
    <lineage>
        <taxon>Bacteria</taxon>
        <taxon>Bacillati</taxon>
        <taxon>Bacillota</taxon>
        <taxon>Clostridia</taxon>
        <taxon>Lachnospirales</taxon>
        <taxon>Lachnospiraceae</taxon>
        <taxon>Muricomes</taxon>
    </lineage>
</organism>
<proteinExistence type="predicted"/>
<accession>A0A4R3K3X3</accession>
<evidence type="ECO:0000313" key="2">
    <source>
        <dbReference type="Proteomes" id="UP000295726"/>
    </source>
</evidence>
<comment type="caution">
    <text evidence="1">The sequence shown here is derived from an EMBL/GenBank/DDBJ whole genome shotgun (WGS) entry which is preliminary data.</text>
</comment>